<organism evidence="2">
    <name type="scientific">Perkinsus marinus (strain ATCC 50983 / TXsc)</name>
    <dbReference type="NCBI Taxonomy" id="423536"/>
    <lineage>
        <taxon>Eukaryota</taxon>
        <taxon>Sar</taxon>
        <taxon>Alveolata</taxon>
        <taxon>Perkinsozoa</taxon>
        <taxon>Perkinsea</taxon>
        <taxon>Perkinsida</taxon>
        <taxon>Perkinsidae</taxon>
        <taxon>Perkinsus</taxon>
    </lineage>
</organism>
<dbReference type="AlphaFoldDB" id="C5L9U6"/>
<proteinExistence type="predicted"/>
<reference evidence="1 2" key="1">
    <citation type="submission" date="2008-07" db="EMBL/GenBank/DDBJ databases">
        <authorList>
            <person name="El-Sayed N."/>
            <person name="Caler E."/>
            <person name="Inman J."/>
            <person name="Amedeo P."/>
            <person name="Hass B."/>
            <person name="Wortman J."/>
        </authorList>
    </citation>
    <scope>NUCLEOTIDE SEQUENCE [LARGE SCALE GENOMIC DNA]</scope>
    <source>
        <strain evidence="2">ATCC 50983 / TXsc</strain>
    </source>
</reference>
<dbReference type="RefSeq" id="XP_002774681.1">
    <property type="nucleotide sequence ID" value="XM_002774635.1"/>
</dbReference>
<dbReference type="OrthoDB" id="406476at2759"/>
<accession>C5L9U6</accession>
<gene>
    <name evidence="1" type="ORF">Pmar_PMAR024999</name>
</gene>
<evidence type="ECO:0000313" key="1">
    <source>
        <dbReference type="EMBL" id="EER06497.1"/>
    </source>
</evidence>
<sequence length="49" mass="5908">MWSWWLEKQNQIKNGEIPANTPGYAMVKWNNEAEQRWLKTLNVEAMNEE</sequence>
<dbReference type="GeneID" id="9055447"/>
<dbReference type="InParanoid" id="C5L9U6"/>
<dbReference type="EMBL" id="GG680704">
    <property type="protein sequence ID" value="EER06497.1"/>
    <property type="molecule type" value="Genomic_DNA"/>
</dbReference>
<keyword evidence="2" id="KW-1185">Reference proteome</keyword>
<dbReference type="Proteomes" id="UP000007800">
    <property type="component" value="Unassembled WGS sequence"/>
</dbReference>
<evidence type="ECO:0000313" key="2">
    <source>
        <dbReference type="Proteomes" id="UP000007800"/>
    </source>
</evidence>
<protein>
    <submittedName>
        <fullName evidence="1">Uncharacterized protein</fullName>
    </submittedName>
</protein>
<name>C5L9U6_PERM5</name>